<keyword evidence="6" id="KW-0378">Hydrolase</keyword>
<comment type="similarity">
    <text evidence="6">Belongs to the ribosome-inactivating protein family.</text>
</comment>
<dbReference type="PANTHER" id="PTHR11615">
    <property type="entry name" value="NITRATE, FORMATE, IRON DEHYDROGENASE"/>
    <property type="match status" value="1"/>
</dbReference>
<dbReference type="InterPro" id="IPR016138">
    <property type="entry name" value="Ribosome_inactivat_prot_sub1"/>
</dbReference>
<dbReference type="Gene3D" id="3.40.420.10">
    <property type="entry name" value="Ricin (A subunit), domain 1"/>
    <property type="match status" value="1"/>
</dbReference>
<evidence type="ECO:0000313" key="9">
    <source>
        <dbReference type="Proteomes" id="UP000604825"/>
    </source>
</evidence>
<keyword evidence="6" id="KW-0652">Protein synthesis inhibitor</keyword>
<dbReference type="GO" id="GO:0046872">
    <property type="term" value="F:metal ion binding"/>
    <property type="evidence" value="ECO:0007669"/>
    <property type="project" value="UniProtKB-KW"/>
</dbReference>
<evidence type="ECO:0000259" key="7">
    <source>
        <dbReference type="SMART" id="SM00902"/>
    </source>
</evidence>
<protein>
    <recommendedName>
        <fullName evidence="7">Iron hydrogenase small subunit domain-containing protein</fullName>
    </recommendedName>
</protein>
<name>A0A811N2T3_9POAL</name>
<dbReference type="GO" id="GO:0030598">
    <property type="term" value="F:rRNA N-glycosylase activity"/>
    <property type="evidence" value="ECO:0007669"/>
    <property type="project" value="UniProtKB-EC"/>
</dbReference>
<keyword evidence="9" id="KW-1185">Reference proteome</keyword>
<accession>A0A811N2T3</accession>
<keyword evidence="4" id="KW-0408">Iron</keyword>
<dbReference type="GO" id="GO:0006952">
    <property type="term" value="P:defense response"/>
    <property type="evidence" value="ECO:0007669"/>
    <property type="project" value="UniProtKB-KW"/>
</dbReference>
<evidence type="ECO:0000313" key="8">
    <source>
        <dbReference type="EMBL" id="CAD6214524.1"/>
    </source>
</evidence>
<gene>
    <name evidence="8" type="ORF">NCGR_LOCUS9935</name>
</gene>
<dbReference type="Proteomes" id="UP000604825">
    <property type="component" value="Unassembled WGS sequence"/>
</dbReference>
<dbReference type="InterPro" id="IPR001574">
    <property type="entry name" value="Ribosome_inactivat_prot"/>
</dbReference>
<dbReference type="Pfam" id="PF00161">
    <property type="entry name" value="RIP"/>
    <property type="match status" value="1"/>
</dbReference>
<dbReference type="EMBL" id="CAJGYO010000002">
    <property type="protein sequence ID" value="CAD6214524.1"/>
    <property type="molecule type" value="Genomic_DNA"/>
</dbReference>
<dbReference type="SMART" id="SM00902">
    <property type="entry name" value="Fe_hyd_SSU"/>
    <property type="match status" value="1"/>
</dbReference>
<dbReference type="Pfam" id="PF02256">
    <property type="entry name" value="Fe_hyd_SSU"/>
    <property type="match status" value="1"/>
</dbReference>
<dbReference type="SUPFAM" id="SSF53920">
    <property type="entry name" value="Fe-only hydrogenase"/>
    <property type="match status" value="1"/>
</dbReference>
<reference evidence="8" key="1">
    <citation type="submission" date="2020-10" db="EMBL/GenBank/DDBJ databases">
        <authorList>
            <person name="Han B."/>
            <person name="Lu T."/>
            <person name="Zhao Q."/>
            <person name="Huang X."/>
            <person name="Zhao Y."/>
        </authorList>
    </citation>
    <scope>NUCLEOTIDE SEQUENCE</scope>
</reference>
<sequence>MSSSRFSPVLQASDLNDFIAPSQDCIISLNKNTSSSRRLQNKQKETTVSSKPPEDAVKISLKDCLACSGCITSAETVMLEKQSLGDFIDRINSDKAVIVSVSPQSRASLAAFFGLSQSQVLRKLTALLKSIGVKAVFDTSSSRDLSLIEACNEFVSRYQKNQSSSGQEAGANLPMISSACPGWICYAEKTLGSYILPYISSVKSPQQAIGAAIKHHVVEKLGLKPDDVYHVTVMPCYDKKLEAVRDDFTFSVDGKEVTEVDSVLTTGEVLDLIQSKSIDFKTVEESSLDRLLTNVDEEGHLYGVSGGSGGYAETVFRYAAHVIYKREIEGPLDFRILRNSDFREITLEVEGKPVLKFALCYGFRNLQNIVRKIKMGKCEYHFIEVMACPSGCLNGGGQLKPVQGQSAKELIQQLESVYTQDISISDPFNNPIAKKLYDEWLGQPGSENAKKYLHTEYHPVVKSVASQLQNWYLCPCCSAVGVPVAGEGWSLALTCIGRDHTKRVVNLKFDVLNGRIEDLYDMLKVALWEAQPQTFQLGVEGHLVLAPQRRNKKSPSDPMIHLQLTGEYEDEATIFITVDDLSICGFANKTVDKFILEGQNNFFPDGEHILSFGREYSELIRGGIGRLHTVPLGRRSMLHGLHALSWHNPEVGDLEIVNSQAKLGVCRFAMMVSESLRLTPIRDSFAPLFDLENFASPEDCELVQSWGDISKELLKWKAFHSWDAVNKKAEKDQHL</sequence>
<dbReference type="InterPro" id="IPR036041">
    <property type="entry name" value="Ribosome-inact_prot_sf"/>
</dbReference>
<dbReference type="Gene3D" id="3.40.950.10">
    <property type="entry name" value="Fe-only Hydrogenase (Larger Subunit), Chain L, domain 3"/>
    <property type="match status" value="1"/>
</dbReference>
<comment type="caution">
    <text evidence="8">The sequence shown here is derived from an EMBL/GenBank/DDBJ whole genome shotgun (WGS) entry which is preliminary data.</text>
</comment>
<evidence type="ECO:0000256" key="3">
    <source>
        <dbReference type="ARBA" id="ARBA00022723"/>
    </source>
</evidence>
<dbReference type="SUPFAM" id="SSF56371">
    <property type="entry name" value="Ribosome inactivating proteins (RIP)"/>
    <property type="match status" value="1"/>
</dbReference>
<keyword evidence="2" id="KW-0004">4Fe-4S</keyword>
<dbReference type="InterPro" id="IPR003149">
    <property type="entry name" value="Fe_hydrogenase_ssu"/>
</dbReference>
<dbReference type="InterPro" id="IPR050340">
    <property type="entry name" value="Cytosolic_Fe-S_CAF"/>
</dbReference>
<proteinExistence type="inferred from homology"/>
<dbReference type="Gene3D" id="3.40.50.1780">
    <property type="match status" value="1"/>
</dbReference>
<dbReference type="GO" id="GO:0017148">
    <property type="term" value="P:negative regulation of translation"/>
    <property type="evidence" value="ECO:0007669"/>
    <property type="project" value="UniProtKB-KW"/>
</dbReference>
<dbReference type="AlphaFoldDB" id="A0A811N2T3"/>
<organism evidence="8 9">
    <name type="scientific">Miscanthus lutarioriparius</name>
    <dbReference type="NCBI Taxonomy" id="422564"/>
    <lineage>
        <taxon>Eukaryota</taxon>
        <taxon>Viridiplantae</taxon>
        <taxon>Streptophyta</taxon>
        <taxon>Embryophyta</taxon>
        <taxon>Tracheophyta</taxon>
        <taxon>Spermatophyta</taxon>
        <taxon>Magnoliopsida</taxon>
        <taxon>Liliopsida</taxon>
        <taxon>Poales</taxon>
        <taxon>Poaceae</taxon>
        <taxon>PACMAD clade</taxon>
        <taxon>Panicoideae</taxon>
        <taxon>Andropogonodae</taxon>
        <taxon>Andropogoneae</taxon>
        <taxon>Saccharinae</taxon>
        <taxon>Miscanthus</taxon>
    </lineage>
</organism>
<keyword evidence="5" id="KW-0411">Iron-sulfur</keyword>
<dbReference type="GO" id="GO:0051539">
    <property type="term" value="F:4 iron, 4 sulfur cluster binding"/>
    <property type="evidence" value="ECO:0007669"/>
    <property type="project" value="UniProtKB-KW"/>
</dbReference>
<dbReference type="GO" id="GO:0090729">
    <property type="term" value="F:toxin activity"/>
    <property type="evidence" value="ECO:0007669"/>
    <property type="project" value="UniProtKB-KW"/>
</dbReference>
<dbReference type="Pfam" id="PF02906">
    <property type="entry name" value="Fe_hyd_lg_C"/>
    <property type="match status" value="1"/>
</dbReference>
<feature type="domain" description="Iron hydrogenase small subunit" evidence="7">
    <location>
        <begin position="404"/>
        <end position="461"/>
    </location>
</feature>
<evidence type="ECO:0000256" key="1">
    <source>
        <dbReference type="ARBA" id="ARBA00006596"/>
    </source>
</evidence>
<keyword evidence="6" id="KW-0800">Toxin</keyword>
<dbReference type="InterPro" id="IPR009016">
    <property type="entry name" value="Fe_hydrogenase"/>
</dbReference>
<comment type="catalytic activity">
    <reaction evidence="6">
        <text>Endohydrolysis of the N-glycosidic bond at one specific adenosine on the 28S rRNA.</text>
        <dbReference type="EC" id="3.2.2.22"/>
    </reaction>
</comment>
<dbReference type="FunFam" id="3.30.70.20:FF:000042">
    <property type="entry name" value="Cytosolic Fe-S cluster assembly factor NAR1"/>
    <property type="match status" value="1"/>
</dbReference>
<comment type="similarity">
    <text evidence="1">Belongs to the NARF family.</text>
</comment>
<dbReference type="OrthoDB" id="10253113at2759"/>
<evidence type="ECO:0000256" key="5">
    <source>
        <dbReference type="ARBA" id="ARBA00023014"/>
    </source>
</evidence>
<evidence type="ECO:0000256" key="2">
    <source>
        <dbReference type="ARBA" id="ARBA00022485"/>
    </source>
</evidence>
<dbReference type="InterPro" id="IPR004108">
    <property type="entry name" value="Fe_hydrogenase_lsu_C"/>
</dbReference>
<evidence type="ECO:0000256" key="6">
    <source>
        <dbReference type="RuleBase" id="RU004915"/>
    </source>
</evidence>
<keyword evidence="6" id="KW-0611">Plant defense</keyword>
<keyword evidence="3" id="KW-0479">Metal-binding</keyword>
<evidence type="ECO:0000256" key="4">
    <source>
        <dbReference type="ARBA" id="ARBA00023004"/>
    </source>
</evidence>